<organism evidence="1 2">
    <name type="scientific">Nocardiopsis gilva YIM 90087</name>
    <dbReference type="NCBI Taxonomy" id="1235441"/>
    <lineage>
        <taxon>Bacteria</taxon>
        <taxon>Bacillati</taxon>
        <taxon>Actinomycetota</taxon>
        <taxon>Actinomycetes</taxon>
        <taxon>Streptosporangiales</taxon>
        <taxon>Nocardiopsidaceae</taxon>
        <taxon>Nocardiopsis</taxon>
    </lineage>
</organism>
<protein>
    <submittedName>
        <fullName evidence="1">Thiol-disulfide oxidoreductase</fullName>
    </submittedName>
</protein>
<dbReference type="AlphaFoldDB" id="A0A223S2D7"/>
<dbReference type="GO" id="GO:0015035">
    <property type="term" value="F:protein-disulfide reductase activity"/>
    <property type="evidence" value="ECO:0007669"/>
    <property type="project" value="InterPro"/>
</dbReference>
<dbReference type="Proteomes" id="UP000215005">
    <property type="component" value="Chromosome"/>
</dbReference>
<dbReference type="OrthoDB" id="9813713at2"/>
<dbReference type="RefSeq" id="WP_094932227.1">
    <property type="nucleotide sequence ID" value="NZ_CP022753.1"/>
</dbReference>
<dbReference type="KEGG" id="ngv:CDO52_05320"/>
<dbReference type="EMBL" id="CP022753">
    <property type="protein sequence ID" value="ASU82284.1"/>
    <property type="molecule type" value="Genomic_DNA"/>
</dbReference>
<evidence type="ECO:0000313" key="2">
    <source>
        <dbReference type="Proteomes" id="UP000215005"/>
    </source>
</evidence>
<sequence length="137" mass="14737">MTGAAPMLIYDGNCGFCTRSVRLTERLPVHVTLTPWQETDLAGLGVGEERAEREVLWVASSGRVAGGADAFAELLTHSRGAWPLAGRMMKLPVIRTFAAGAYRLVAANRYRLAGATPACQLPPNQRPGRRASSGRQC</sequence>
<keyword evidence="2" id="KW-1185">Reference proteome</keyword>
<name>A0A223S2D7_9ACTN</name>
<dbReference type="InterPro" id="IPR007263">
    <property type="entry name" value="DCC1-like"/>
</dbReference>
<accession>A0A223S2D7</accession>
<proteinExistence type="predicted"/>
<reference evidence="1 2" key="1">
    <citation type="submission" date="2017-08" db="EMBL/GenBank/DDBJ databases">
        <title>The complete genome sequence of Nocardiopsis gilva YIM 90087.</title>
        <authorList>
            <person name="Yin M."/>
            <person name="Tang S."/>
        </authorList>
    </citation>
    <scope>NUCLEOTIDE SEQUENCE [LARGE SCALE GENOMIC DNA]</scope>
    <source>
        <strain evidence="1 2">YIM 90087</strain>
    </source>
</reference>
<gene>
    <name evidence="1" type="ORF">CDO52_05320</name>
</gene>
<dbReference type="Pfam" id="PF04134">
    <property type="entry name" value="DCC1-like"/>
    <property type="match status" value="1"/>
</dbReference>
<evidence type="ECO:0000313" key="1">
    <source>
        <dbReference type="EMBL" id="ASU82284.1"/>
    </source>
</evidence>